<name>A0A6A6QFL3_9PEZI</name>
<evidence type="ECO:0000256" key="1">
    <source>
        <dbReference type="ARBA" id="ARBA00022729"/>
    </source>
</evidence>
<organism evidence="4 5">
    <name type="scientific">Lophium mytilinum</name>
    <dbReference type="NCBI Taxonomy" id="390894"/>
    <lineage>
        <taxon>Eukaryota</taxon>
        <taxon>Fungi</taxon>
        <taxon>Dikarya</taxon>
        <taxon>Ascomycota</taxon>
        <taxon>Pezizomycotina</taxon>
        <taxon>Dothideomycetes</taxon>
        <taxon>Pleosporomycetidae</taxon>
        <taxon>Mytilinidiales</taxon>
        <taxon>Mytilinidiaceae</taxon>
        <taxon>Lophium</taxon>
    </lineage>
</organism>
<evidence type="ECO:0000256" key="3">
    <source>
        <dbReference type="SAM" id="SignalP"/>
    </source>
</evidence>
<keyword evidence="5" id="KW-1185">Reference proteome</keyword>
<feature type="region of interest" description="Disordered" evidence="2">
    <location>
        <begin position="131"/>
        <end position="151"/>
    </location>
</feature>
<feature type="region of interest" description="Disordered" evidence="2">
    <location>
        <begin position="83"/>
        <end position="114"/>
    </location>
</feature>
<evidence type="ECO:0000313" key="5">
    <source>
        <dbReference type="Proteomes" id="UP000799750"/>
    </source>
</evidence>
<proteinExistence type="predicted"/>
<feature type="chain" id="PRO_5025681937" description="Barwin-like endoglucanase" evidence="3">
    <location>
        <begin position="22"/>
        <end position="300"/>
    </location>
</feature>
<keyword evidence="1 3" id="KW-0732">Signal</keyword>
<dbReference type="InterPro" id="IPR051477">
    <property type="entry name" value="Expansin_CellWall"/>
</dbReference>
<accession>A0A6A6QFL3</accession>
<evidence type="ECO:0008006" key="6">
    <source>
        <dbReference type="Google" id="ProtNLM"/>
    </source>
</evidence>
<dbReference type="CDD" id="cd22191">
    <property type="entry name" value="DPBB_RlpA_EXP_N-like"/>
    <property type="match status" value="1"/>
</dbReference>
<protein>
    <recommendedName>
        <fullName evidence="6">Barwin-like endoglucanase</fullName>
    </recommendedName>
</protein>
<evidence type="ECO:0000313" key="4">
    <source>
        <dbReference type="EMBL" id="KAF2490899.1"/>
    </source>
</evidence>
<dbReference type="Proteomes" id="UP000799750">
    <property type="component" value="Unassembled WGS sequence"/>
</dbReference>
<dbReference type="EMBL" id="MU004196">
    <property type="protein sequence ID" value="KAF2490899.1"/>
    <property type="molecule type" value="Genomic_DNA"/>
</dbReference>
<feature type="signal peptide" evidence="3">
    <location>
        <begin position="1"/>
        <end position="21"/>
    </location>
</feature>
<dbReference type="PANTHER" id="PTHR31836:SF28">
    <property type="entry name" value="SRCR DOMAIN-CONTAINING PROTEIN-RELATED"/>
    <property type="match status" value="1"/>
</dbReference>
<evidence type="ECO:0000256" key="2">
    <source>
        <dbReference type="SAM" id="MobiDB-lite"/>
    </source>
</evidence>
<dbReference type="OrthoDB" id="623670at2759"/>
<dbReference type="InterPro" id="IPR036908">
    <property type="entry name" value="RlpA-like_sf"/>
</dbReference>
<dbReference type="AlphaFoldDB" id="A0A6A6QFL3"/>
<dbReference type="PANTHER" id="PTHR31836">
    <property type="match status" value="1"/>
</dbReference>
<sequence>MKTTSTTLALSALFLTSFVAAVPTNKHNHHAHMHKKRNLVVVTEEVVKTEYSTTTIWVDPTPLAAAAEASSSAGGLFYEQHHSKHSEPAYTPPVVATPSSTYEAPSSVYTPPSSPAYTPPAVSSVYTPPAAPSSVYTPPSTPSSVYTPPPASSSVYVAPTPAYTPPASSAAAAPSASASAASYGGGEKYTGDITYYDPAGGYGACGFLIQNSDHVVAIAHDTWDSKGTMSNGNPWCGQKIMILNKVTGKTWPATIGDKCMGTDALPCTGGNLDLAQGFFDEAFPSVNGRGHSDVFEWWET</sequence>
<gene>
    <name evidence="4" type="ORF">BU16DRAFT_543192</name>
</gene>
<reference evidence="4" key="1">
    <citation type="journal article" date="2020" name="Stud. Mycol.">
        <title>101 Dothideomycetes genomes: a test case for predicting lifestyles and emergence of pathogens.</title>
        <authorList>
            <person name="Haridas S."/>
            <person name="Albert R."/>
            <person name="Binder M."/>
            <person name="Bloem J."/>
            <person name="Labutti K."/>
            <person name="Salamov A."/>
            <person name="Andreopoulos B."/>
            <person name="Baker S."/>
            <person name="Barry K."/>
            <person name="Bills G."/>
            <person name="Bluhm B."/>
            <person name="Cannon C."/>
            <person name="Castanera R."/>
            <person name="Culley D."/>
            <person name="Daum C."/>
            <person name="Ezra D."/>
            <person name="Gonzalez J."/>
            <person name="Henrissat B."/>
            <person name="Kuo A."/>
            <person name="Liang C."/>
            <person name="Lipzen A."/>
            <person name="Lutzoni F."/>
            <person name="Magnuson J."/>
            <person name="Mondo S."/>
            <person name="Nolan M."/>
            <person name="Ohm R."/>
            <person name="Pangilinan J."/>
            <person name="Park H.-J."/>
            <person name="Ramirez L."/>
            <person name="Alfaro M."/>
            <person name="Sun H."/>
            <person name="Tritt A."/>
            <person name="Yoshinaga Y."/>
            <person name="Zwiers L.-H."/>
            <person name="Turgeon B."/>
            <person name="Goodwin S."/>
            <person name="Spatafora J."/>
            <person name="Crous P."/>
            <person name="Grigoriev I."/>
        </authorList>
    </citation>
    <scope>NUCLEOTIDE SEQUENCE</scope>
    <source>
        <strain evidence="4">CBS 269.34</strain>
    </source>
</reference>
<dbReference type="SUPFAM" id="SSF50685">
    <property type="entry name" value="Barwin-like endoglucanases"/>
    <property type="match status" value="1"/>
</dbReference>
<dbReference type="Gene3D" id="2.40.40.10">
    <property type="entry name" value="RlpA-like domain"/>
    <property type="match status" value="1"/>
</dbReference>